<feature type="region of interest" description="Disordered" evidence="1">
    <location>
        <begin position="1"/>
        <end position="96"/>
    </location>
</feature>
<dbReference type="CDD" id="cd06530">
    <property type="entry name" value="S26_SPase_I"/>
    <property type="match status" value="1"/>
</dbReference>
<evidence type="ECO:0000313" key="3">
    <source>
        <dbReference type="EMBL" id="EQD48413.1"/>
    </source>
</evidence>
<keyword evidence="2" id="KW-0812">Transmembrane</keyword>
<proteinExistence type="predicted"/>
<keyword evidence="2" id="KW-1133">Transmembrane helix</keyword>
<feature type="region of interest" description="Disordered" evidence="1">
    <location>
        <begin position="399"/>
        <end position="430"/>
    </location>
</feature>
<feature type="non-terminal residue" evidence="3">
    <location>
        <position position="430"/>
    </location>
</feature>
<evidence type="ECO:0000256" key="2">
    <source>
        <dbReference type="SAM" id="Phobius"/>
    </source>
</evidence>
<protein>
    <submittedName>
        <fullName evidence="3">Signal peptidase I</fullName>
    </submittedName>
</protein>
<dbReference type="InterPro" id="IPR019533">
    <property type="entry name" value="Peptidase_S26"/>
</dbReference>
<dbReference type="EMBL" id="AUZY01007867">
    <property type="protein sequence ID" value="EQD48413.1"/>
    <property type="molecule type" value="Genomic_DNA"/>
</dbReference>
<keyword evidence="2" id="KW-0472">Membrane</keyword>
<feature type="compositionally biased region" description="Basic residues" evidence="1">
    <location>
        <begin position="87"/>
        <end position="96"/>
    </location>
</feature>
<dbReference type="AlphaFoldDB" id="T0ZV36"/>
<gene>
    <name evidence="3" type="ORF">B1B_12052</name>
</gene>
<sequence length="430" mass="47181">MARRIPVEADDVDEEDEEDDEEEEGDDAAEERPRRRRSSPRRRSPPPSRRGGRPPPVRRWRGAADDRSAAEPEEDEPDRGVDAGTKGTRRRARSERARRARERYPVYFRARDSLYFGPLVALAIIVLLVVAMYAFTENWPPAYVVESPSMQHGPRDVLGVINEGDIVLAEKVPTSSIVTYVWGERTGYSTYGEYGDVVLYWPDGATTTPIIHRALIYLTFDPVVNGYNISVPSNVPCGTQPDAVYSTSNSIGPGGTDCGTVGLTGTLTLYHVGWADANVSIPLSPGVLGAHSGFVTMGDNNFVQSGPPNAGCSGVCSGRPDQDAGLSTLVAPSWVLGVARGMLPWFGSLKLLLENSPYLQYLPSQSWQFMGLTVVGLLLLAFGIHYALRADGIEDPRRRALEEAEDDADDLDEDDPPRPSRGSRMLHRLR</sequence>
<name>T0ZV36_9ZZZZ</name>
<organism evidence="3">
    <name type="scientific">mine drainage metagenome</name>
    <dbReference type="NCBI Taxonomy" id="410659"/>
    <lineage>
        <taxon>unclassified sequences</taxon>
        <taxon>metagenomes</taxon>
        <taxon>ecological metagenomes</taxon>
    </lineage>
</organism>
<accession>T0ZV36</accession>
<dbReference type="GO" id="GO:0006465">
    <property type="term" value="P:signal peptide processing"/>
    <property type="evidence" value="ECO:0007669"/>
    <property type="project" value="InterPro"/>
</dbReference>
<feature type="transmembrane region" description="Helical" evidence="2">
    <location>
        <begin position="367"/>
        <end position="388"/>
    </location>
</feature>
<reference evidence="3" key="2">
    <citation type="journal article" date="2014" name="ISME J.">
        <title>Microbial stratification in low pH oxic and suboxic macroscopic growths along an acid mine drainage.</title>
        <authorList>
            <person name="Mendez-Garcia C."/>
            <person name="Mesa V."/>
            <person name="Sprenger R.R."/>
            <person name="Richter M."/>
            <person name="Diez M.S."/>
            <person name="Solano J."/>
            <person name="Bargiela R."/>
            <person name="Golyshina O.V."/>
            <person name="Manteca A."/>
            <person name="Ramos J.L."/>
            <person name="Gallego J.R."/>
            <person name="Llorente I."/>
            <person name="Martins Dos Santos V.A."/>
            <person name="Jensen O.N."/>
            <person name="Pelaez A.I."/>
            <person name="Sanchez J."/>
            <person name="Ferrer M."/>
        </authorList>
    </citation>
    <scope>NUCLEOTIDE SEQUENCE</scope>
</reference>
<feature type="compositionally biased region" description="Acidic residues" evidence="1">
    <location>
        <begin position="403"/>
        <end position="415"/>
    </location>
</feature>
<comment type="caution">
    <text evidence="3">The sequence shown here is derived from an EMBL/GenBank/DDBJ whole genome shotgun (WGS) entry which is preliminary data.</text>
</comment>
<reference evidence="3" key="1">
    <citation type="submission" date="2013-08" db="EMBL/GenBank/DDBJ databases">
        <authorList>
            <person name="Mendez C."/>
            <person name="Richter M."/>
            <person name="Ferrer M."/>
            <person name="Sanchez J."/>
        </authorList>
    </citation>
    <scope>NUCLEOTIDE SEQUENCE</scope>
</reference>
<feature type="compositionally biased region" description="Basic residues" evidence="1">
    <location>
        <begin position="34"/>
        <end position="61"/>
    </location>
</feature>
<dbReference type="GO" id="GO:0004252">
    <property type="term" value="F:serine-type endopeptidase activity"/>
    <property type="evidence" value="ECO:0007669"/>
    <property type="project" value="InterPro"/>
</dbReference>
<feature type="transmembrane region" description="Helical" evidence="2">
    <location>
        <begin position="114"/>
        <end position="135"/>
    </location>
</feature>
<evidence type="ECO:0000256" key="1">
    <source>
        <dbReference type="SAM" id="MobiDB-lite"/>
    </source>
</evidence>
<feature type="compositionally biased region" description="Acidic residues" evidence="1">
    <location>
        <begin position="8"/>
        <end position="29"/>
    </location>
</feature>